<protein>
    <recommendedName>
        <fullName evidence="2">Phosphoesterase</fullName>
        <ecNumber evidence="2">3.1.4.-</ecNumber>
    </recommendedName>
</protein>
<gene>
    <name evidence="4" type="primary">yfcE</name>
    <name evidence="4" type="ORF">IAC95_04430</name>
</gene>
<keyword evidence="4" id="KW-0378">Hydrolase</keyword>
<dbReference type="EMBL" id="DVHL01000036">
    <property type="protein sequence ID" value="HIR66105.1"/>
    <property type="molecule type" value="Genomic_DNA"/>
</dbReference>
<comment type="cofactor">
    <cofactor evidence="2">
        <name>a divalent metal cation</name>
        <dbReference type="ChEBI" id="CHEBI:60240"/>
    </cofactor>
</comment>
<dbReference type="Pfam" id="PF12850">
    <property type="entry name" value="Metallophos_2"/>
    <property type="match status" value="1"/>
</dbReference>
<reference evidence="4" key="1">
    <citation type="submission" date="2020-10" db="EMBL/GenBank/DDBJ databases">
        <authorList>
            <person name="Gilroy R."/>
        </authorList>
    </citation>
    <scope>NUCLEOTIDE SEQUENCE</scope>
    <source>
        <strain evidence="4">CHK121-14286</strain>
    </source>
</reference>
<dbReference type="GO" id="GO:0046872">
    <property type="term" value="F:metal ion binding"/>
    <property type="evidence" value="ECO:0007669"/>
    <property type="project" value="UniProtKB-KW"/>
</dbReference>
<reference evidence="4" key="2">
    <citation type="journal article" date="2021" name="PeerJ">
        <title>Extensive microbial diversity within the chicken gut microbiome revealed by metagenomics and culture.</title>
        <authorList>
            <person name="Gilroy R."/>
            <person name="Ravi A."/>
            <person name="Getino M."/>
            <person name="Pursley I."/>
            <person name="Horton D.L."/>
            <person name="Alikhan N.F."/>
            <person name="Baker D."/>
            <person name="Gharbi K."/>
            <person name="Hall N."/>
            <person name="Watson M."/>
            <person name="Adriaenssens E.M."/>
            <person name="Foster-Nyarko E."/>
            <person name="Jarju S."/>
            <person name="Secka A."/>
            <person name="Antonio M."/>
            <person name="Oren A."/>
            <person name="Chaudhuri R.R."/>
            <person name="La Ragione R."/>
            <person name="Hildebrand F."/>
            <person name="Pallen M.J."/>
        </authorList>
    </citation>
    <scope>NUCLEOTIDE SEQUENCE</scope>
    <source>
        <strain evidence="4">CHK121-14286</strain>
    </source>
</reference>
<dbReference type="InterPro" id="IPR024654">
    <property type="entry name" value="Calcineurin-like_PHP_lpxH"/>
</dbReference>
<dbReference type="InterPro" id="IPR029052">
    <property type="entry name" value="Metallo-depent_PP-like"/>
</dbReference>
<accession>A0A9D1E4L8</accession>
<evidence type="ECO:0000256" key="1">
    <source>
        <dbReference type="ARBA" id="ARBA00008950"/>
    </source>
</evidence>
<dbReference type="PANTHER" id="PTHR11124">
    <property type="entry name" value="VACUOLAR SORTING PROTEIN VPS29"/>
    <property type="match status" value="1"/>
</dbReference>
<proteinExistence type="inferred from homology"/>
<comment type="similarity">
    <text evidence="1 2">Belongs to the metallophosphoesterase superfamily. YfcE family.</text>
</comment>
<dbReference type="EC" id="3.1.4.-" evidence="2"/>
<evidence type="ECO:0000259" key="3">
    <source>
        <dbReference type="Pfam" id="PF12850"/>
    </source>
</evidence>
<dbReference type="Gene3D" id="3.60.21.10">
    <property type="match status" value="1"/>
</dbReference>
<evidence type="ECO:0000313" key="5">
    <source>
        <dbReference type="Proteomes" id="UP000824200"/>
    </source>
</evidence>
<feature type="domain" description="Calcineurin-like phosphoesterase" evidence="3">
    <location>
        <begin position="1"/>
        <end position="159"/>
    </location>
</feature>
<dbReference type="GO" id="GO:0016787">
    <property type="term" value="F:hydrolase activity"/>
    <property type="evidence" value="ECO:0007669"/>
    <property type="project" value="UniProtKB-UniRule"/>
</dbReference>
<organism evidence="4 5">
    <name type="scientific">Candidatus Fimimonas gallinarum</name>
    <dbReference type="NCBI Taxonomy" id="2840821"/>
    <lineage>
        <taxon>Bacteria</taxon>
        <taxon>Pseudomonadati</taxon>
        <taxon>Myxococcota</taxon>
        <taxon>Myxococcia</taxon>
        <taxon>Myxococcales</taxon>
        <taxon>Cystobacterineae</taxon>
        <taxon>Myxococcaceae</taxon>
        <taxon>Myxococcaceae incertae sedis</taxon>
        <taxon>Candidatus Fimimonas</taxon>
    </lineage>
</organism>
<evidence type="ECO:0000256" key="2">
    <source>
        <dbReference type="RuleBase" id="RU362039"/>
    </source>
</evidence>
<keyword evidence="2" id="KW-0479">Metal-binding</keyword>
<comment type="caution">
    <text evidence="4">The sequence shown here is derived from an EMBL/GenBank/DDBJ whole genome shotgun (WGS) entry which is preliminary data.</text>
</comment>
<dbReference type="InterPro" id="IPR000979">
    <property type="entry name" value="Phosphodiesterase_MJ0936/Vps29"/>
</dbReference>
<evidence type="ECO:0000313" key="4">
    <source>
        <dbReference type="EMBL" id="HIR66105.1"/>
    </source>
</evidence>
<name>A0A9D1E4L8_9BACT</name>
<dbReference type="AlphaFoldDB" id="A0A9D1E4L8"/>
<dbReference type="Proteomes" id="UP000824200">
    <property type="component" value="Unassembled WGS sequence"/>
</dbReference>
<dbReference type="NCBIfam" id="TIGR00040">
    <property type="entry name" value="yfcE"/>
    <property type="match status" value="1"/>
</dbReference>
<dbReference type="SUPFAM" id="SSF56300">
    <property type="entry name" value="Metallo-dependent phosphatases"/>
    <property type="match status" value="1"/>
</dbReference>
<sequence>MKLFVVSDIHGSAYWAEKATEKFKKSGADMMVLLGDVYNHGPRNPFPQQYAPVKVAEILNAVADKLLVIRGNCDSEVDAMISNFDFLAENVLLNEGRRIFLTHGHIHNKNNVPHLQKGDVMLYGHFHICEIVDVKGVTCVNVGSCALPKDGNNCYCIVDNCGVGIFDFDDNVIAHHCFN</sequence>
<dbReference type="NCBIfam" id="NF006988">
    <property type="entry name" value="PRK09453.1"/>
    <property type="match status" value="1"/>
</dbReference>